<gene>
    <name evidence="1" type="ORF">SPIL2461_LOCUS16880</name>
</gene>
<evidence type="ECO:0000313" key="2">
    <source>
        <dbReference type="Proteomes" id="UP000649617"/>
    </source>
</evidence>
<organism evidence="1 2">
    <name type="scientific">Symbiodinium pilosum</name>
    <name type="common">Dinoflagellate</name>
    <dbReference type="NCBI Taxonomy" id="2952"/>
    <lineage>
        <taxon>Eukaryota</taxon>
        <taxon>Sar</taxon>
        <taxon>Alveolata</taxon>
        <taxon>Dinophyceae</taxon>
        <taxon>Suessiales</taxon>
        <taxon>Symbiodiniaceae</taxon>
        <taxon>Symbiodinium</taxon>
    </lineage>
</organism>
<comment type="caution">
    <text evidence="1">The sequence shown here is derived from an EMBL/GenBank/DDBJ whole genome shotgun (WGS) entry which is preliminary data.</text>
</comment>
<dbReference type="Proteomes" id="UP000649617">
    <property type="component" value="Unassembled WGS sequence"/>
</dbReference>
<evidence type="ECO:0000313" key="1">
    <source>
        <dbReference type="EMBL" id="CAE7638562.1"/>
    </source>
</evidence>
<dbReference type="EMBL" id="CAJNIZ010042800">
    <property type="protein sequence ID" value="CAE7638562.1"/>
    <property type="molecule type" value="Genomic_DNA"/>
</dbReference>
<accession>A0A812VRK5</accession>
<proteinExistence type="predicted"/>
<protein>
    <submittedName>
        <fullName evidence="1">Uncharacterized protein</fullName>
    </submittedName>
</protein>
<dbReference type="OrthoDB" id="440487at2759"/>
<keyword evidence="2" id="KW-1185">Reference proteome</keyword>
<sequence>MAVTLGAPLRSLTPHAQVLRQGSVPVLRRPGSVSSGGSATPQNGVYTGAVRILPPSGASTPAQPSSVACPVQPDVCPSCGWVYMPDAIFCRHCGQKREVIQAEVHSPGYLAAGVASPMPEAYAGDGFTYGNGTVSPCLAGTVVYSAEASLPAYSSTGTVSPLPGAAVAGEVATYLPGAASPMPPRVLGTKLSPPTRVSASMMPGQAMFMEPTALPNQCAPVSMTVPAGSSCEVPAATLSVISNAVSSNGYASTRISSYAPAVQVTGASYALPSVLPQKASTPGVPMKYSVVPAATQTAPPSGSSTPAMSCWGAVTPLPPPPAMVLGSEPGPVPAEPQVPPSLTAGLPDPTSIERQKSAYARGLDDQLKHGTEVLAQQLKQQADNLFAANALLLEYNQKKAQEDLAYQQYQFQKRQYETQLQYNDEMKELQAQQQAATAQVAQQRAFIAQQAARLSVFG</sequence>
<name>A0A812VRK5_SYMPI</name>
<reference evidence="1" key="1">
    <citation type="submission" date="2021-02" db="EMBL/GenBank/DDBJ databases">
        <authorList>
            <person name="Dougan E. K."/>
            <person name="Rhodes N."/>
            <person name="Thang M."/>
            <person name="Chan C."/>
        </authorList>
    </citation>
    <scope>NUCLEOTIDE SEQUENCE</scope>
</reference>
<dbReference type="AlphaFoldDB" id="A0A812VRK5"/>